<dbReference type="SUPFAM" id="SSF51735">
    <property type="entry name" value="NAD(P)-binding Rossmann-fold domains"/>
    <property type="match status" value="1"/>
</dbReference>
<proteinExistence type="predicted"/>
<dbReference type="InterPro" id="IPR051783">
    <property type="entry name" value="NAD(P)-dependent_oxidoreduct"/>
</dbReference>
<gene>
    <name evidence="2" type="ORF">R1CP_31515</name>
</gene>
<name>A0A1B1KEA9_RHOOP</name>
<dbReference type="GO" id="GO:0005737">
    <property type="term" value="C:cytoplasm"/>
    <property type="evidence" value="ECO:0007669"/>
    <property type="project" value="TreeGrafter"/>
</dbReference>
<protein>
    <submittedName>
        <fullName evidence="2">Nucleoside-diphosphate-sugar epimerase</fullName>
    </submittedName>
</protein>
<dbReference type="PANTHER" id="PTHR48079:SF6">
    <property type="entry name" value="NAD(P)-BINDING DOMAIN-CONTAINING PROTEIN-RELATED"/>
    <property type="match status" value="1"/>
</dbReference>
<dbReference type="PATRIC" id="fig|37919.13.peg.6583"/>
<accession>A0A1B1KEA9</accession>
<dbReference type="Pfam" id="PF01370">
    <property type="entry name" value="Epimerase"/>
    <property type="match status" value="1"/>
</dbReference>
<dbReference type="InterPro" id="IPR036291">
    <property type="entry name" value="NAD(P)-bd_dom_sf"/>
</dbReference>
<dbReference type="InterPro" id="IPR001509">
    <property type="entry name" value="Epimerase_deHydtase"/>
</dbReference>
<reference evidence="2 3" key="1">
    <citation type="submission" date="2014-07" db="EMBL/GenBank/DDBJ databases">
        <authorList>
            <person name="Zhang J.E."/>
            <person name="Yang H."/>
            <person name="Guo J."/>
            <person name="Deng Z."/>
            <person name="Luo H."/>
            <person name="Luo M."/>
            <person name="Zhao B."/>
        </authorList>
    </citation>
    <scope>NUCLEOTIDE SEQUENCE [LARGE SCALE GENOMIC DNA]</scope>
    <source>
        <strain evidence="2 3">1CP</strain>
    </source>
</reference>
<dbReference type="Gene3D" id="3.40.50.720">
    <property type="entry name" value="NAD(P)-binding Rossmann-like Domain"/>
    <property type="match status" value="1"/>
</dbReference>
<feature type="domain" description="NAD-dependent epimerase/dehydratase" evidence="1">
    <location>
        <begin position="9"/>
        <end position="238"/>
    </location>
</feature>
<dbReference type="Proteomes" id="UP000186108">
    <property type="component" value="Chromosome"/>
</dbReference>
<dbReference type="EMBL" id="CP009111">
    <property type="protein sequence ID" value="ANS30930.1"/>
    <property type="molecule type" value="Genomic_DNA"/>
</dbReference>
<organism evidence="2 3">
    <name type="scientific">Rhodococcus opacus</name>
    <name type="common">Nocardia opaca</name>
    <dbReference type="NCBI Taxonomy" id="37919"/>
    <lineage>
        <taxon>Bacteria</taxon>
        <taxon>Bacillati</taxon>
        <taxon>Actinomycetota</taxon>
        <taxon>Actinomycetes</taxon>
        <taxon>Mycobacteriales</taxon>
        <taxon>Nocardiaceae</taxon>
        <taxon>Rhodococcus</taxon>
    </lineage>
</organism>
<dbReference type="RefSeq" id="WP_065492352.1">
    <property type="nucleotide sequence ID" value="NZ_CP009111.1"/>
</dbReference>
<sequence length="354" mass="38435">MSEQRGLKVVVVGVTGNVGTSVVTALSTEPAVGEVVGVARRRTEWTAPKTTFVEADVATDDIRDIVRGADAVVHLAWLFQPTHKPSVTWDNNVVGSIRVFDAVANEGVPALVYASSVAAYSPGPTDLEVTEDWPTHGWPGAAYPREKAYLERFLDAFELRNPDLRVVRMRPGFIFKRESATAQRRLFLGPLLPGRLMRAARIPVVPLVDDLRAQILHTSDAAAAYVQAVLRPVRGAFNLATAPPVDGRVLADYLDARQIPLPRRAIRAALWTAWHAHAVPASPGLLDTVMHLPLMDSTRARAELGWAPKYSPRDTLEEFLGGLRDGAGMPTAPLADDTVGGRVREFATGLGQRP</sequence>
<evidence type="ECO:0000313" key="2">
    <source>
        <dbReference type="EMBL" id="ANS30930.1"/>
    </source>
</evidence>
<dbReference type="PANTHER" id="PTHR48079">
    <property type="entry name" value="PROTEIN YEEZ"/>
    <property type="match status" value="1"/>
</dbReference>
<evidence type="ECO:0000313" key="3">
    <source>
        <dbReference type="Proteomes" id="UP000186108"/>
    </source>
</evidence>
<dbReference type="AlphaFoldDB" id="A0A1B1KEA9"/>
<evidence type="ECO:0000259" key="1">
    <source>
        <dbReference type="Pfam" id="PF01370"/>
    </source>
</evidence>
<dbReference type="GO" id="GO:0004029">
    <property type="term" value="F:aldehyde dehydrogenase (NAD+) activity"/>
    <property type="evidence" value="ECO:0007669"/>
    <property type="project" value="TreeGrafter"/>
</dbReference>